<accession>A0A1U7MYH0</accession>
<name>A0A1U7MYH0_9CYAN</name>
<dbReference type="Proteomes" id="UP000186657">
    <property type="component" value="Unassembled WGS sequence"/>
</dbReference>
<evidence type="ECO:0000313" key="2">
    <source>
        <dbReference type="Proteomes" id="UP000186657"/>
    </source>
</evidence>
<keyword evidence="2" id="KW-1185">Reference proteome</keyword>
<dbReference type="EMBL" id="MKZS01000001">
    <property type="protein sequence ID" value="OLT58732.1"/>
    <property type="molecule type" value="Genomic_DNA"/>
</dbReference>
<comment type="caution">
    <text evidence="1">The sequence shown here is derived from an EMBL/GenBank/DDBJ whole genome shotgun (WGS) entry which is preliminary data.</text>
</comment>
<organism evidence="1 2">
    <name type="scientific">Moorena bouillonii PNG</name>
    <dbReference type="NCBI Taxonomy" id="568701"/>
    <lineage>
        <taxon>Bacteria</taxon>
        <taxon>Bacillati</taxon>
        <taxon>Cyanobacteriota</taxon>
        <taxon>Cyanophyceae</taxon>
        <taxon>Coleofasciculales</taxon>
        <taxon>Coleofasciculaceae</taxon>
        <taxon>Moorena</taxon>
    </lineage>
</organism>
<evidence type="ECO:0000313" key="1">
    <source>
        <dbReference type="EMBL" id="OLT58732.1"/>
    </source>
</evidence>
<reference evidence="1 2" key="1">
    <citation type="submission" date="2016-10" db="EMBL/GenBank/DDBJ databases">
        <title>Comparative genomics uncovers the prolific and rare metabolic potential of the cyanobacterial genus Moorea.</title>
        <authorList>
            <person name="Leao T."/>
            <person name="Castelao G."/>
            <person name="Korobeynikov A."/>
            <person name="Monroe E.A."/>
            <person name="Podell S."/>
            <person name="Glukhov E."/>
            <person name="Allen E."/>
            <person name="Gerwick W.H."/>
            <person name="Gerwick L."/>
        </authorList>
    </citation>
    <scope>NUCLEOTIDE SEQUENCE [LARGE SCALE GENOMIC DNA]</scope>
    <source>
        <strain evidence="1 2">PNG5-198</strain>
    </source>
</reference>
<protein>
    <submittedName>
        <fullName evidence="1">Uncharacterized protein</fullName>
    </submittedName>
</protein>
<sequence>MLKHQNWENRVTAKQSNTLAQENQQLKIKSDKCYIPMTSGHADSSTLVRWKQKVTTQKVTTPKVTTPKVTKHNRVNFSSYPLCPPRYTKPEKPVAPQEQFSNLQETCGKIIHLLCTSDYGKLTQDELNRKCRYSEERLAQGLKQLELEKVIEFKWGMWVIINHQPICPKCGLKTRVVNSALTPGKIKSICSTCLELKRIQSKLPF</sequence>
<dbReference type="AlphaFoldDB" id="A0A1U7MYH0"/>
<gene>
    <name evidence="1" type="ORF">BJP37_06435</name>
</gene>
<proteinExistence type="predicted"/>